<protein>
    <recommendedName>
        <fullName evidence="3">Phage-associated protein</fullName>
    </recommendedName>
</protein>
<proteinExistence type="predicted"/>
<accession>N2AZH9</accession>
<dbReference type="Proteomes" id="UP000012589">
    <property type="component" value="Unassembled WGS sequence"/>
</dbReference>
<dbReference type="STRING" id="1235802.C823_01567"/>
<dbReference type="eggNOG" id="ENOG5030QSJ">
    <property type="taxonomic scope" value="Bacteria"/>
</dbReference>
<organism evidence="1 2">
    <name type="scientific">Eubacterium plexicaudatum ASF492</name>
    <dbReference type="NCBI Taxonomy" id="1235802"/>
    <lineage>
        <taxon>Bacteria</taxon>
        <taxon>Bacillati</taxon>
        <taxon>Bacillota</taxon>
        <taxon>Clostridia</taxon>
        <taxon>Eubacteriales</taxon>
        <taxon>Eubacteriaceae</taxon>
        <taxon>Eubacterium</taxon>
    </lineage>
</organism>
<dbReference type="PATRIC" id="fig|1235802.3.peg.1666"/>
<keyword evidence="2" id="KW-1185">Reference proteome</keyword>
<evidence type="ECO:0008006" key="3">
    <source>
        <dbReference type="Google" id="ProtNLM"/>
    </source>
</evidence>
<dbReference type="EMBL" id="AQFT01000047">
    <property type="protein sequence ID" value="EMZ31530.1"/>
    <property type="molecule type" value="Genomic_DNA"/>
</dbReference>
<evidence type="ECO:0000313" key="2">
    <source>
        <dbReference type="Proteomes" id="UP000012589"/>
    </source>
</evidence>
<dbReference type="OrthoDB" id="3252602at2"/>
<comment type="caution">
    <text evidence="1">The sequence shown here is derived from an EMBL/GenBank/DDBJ whole genome shotgun (WGS) entry which is preliminary data.</text>
</comment>
<evidence type="ECO:0000313" key="1">
    <source>
        <dbReference type="EMBL" id="EMZ31530.1"/>
    </source>
</evidence>
<name>N2AZH9_9FIRM</name>
<reference evidence="1 2" key="1">
    <citation type="journal article" date="2014" name="Genome Announc.">
        <title>Draft genome sequences of the altered schaedler flora, a defined bacterial community from gnotobiotic mice.</title>
        <authorList>
            <person name="Wannemuehler M.J."/>
            <person name="Overstreet A.M."/>
            <person name="Ward D.V."/>
            <person name="Phillips G.J."/>
        </authorList>
    </citation>
    <scope>NUCLEOTIDE SEQUENCE [LARGE SCALE GENOMIC DNA]</scope>
    <source>
        <strain evidence="1 2">ASF492</strain>
    </source>
</reference>
<dbReference type="AlphaFoldDB" id="N2AZH9"/>
<gene>
    <name evidence="1" type="ORF">C823_01567</name>
</gene>
<dbReference type="HOGENOM" id="CLU_1746875_0_0_9"/>
<sequence length="152" mass="17857">MSIIWKYLDKRSAAVDALKDYSNMKFIIEHTDDEIKAAYEKMGGVSSPQSDGMPRTHNPHAVEDRMIKGIEEIDVLKERYRQAAEYMAWFLPAWEELSGDERYVLETFYSDEERQTDSVYDICDRFHIERTSAYKKKNRALQKLVTLLYGKS</sequence>